<comment type="caution">
    <text evidence="6">The sequence shown here is derived from an EMBL/GenBank/DDBJ whole genome shotgun (WGS) entry which is preliminary data.</text>
</comment>
<evidence type="ECO:0000256" key="4">
    <source>
        <dbReference type="ARBA" id="ARBA00023134"/>
    </source>
</evidence>
<evidence type="ECO:0000256" key="1">
    <source>
        <dbReference type="ARBA" id="ARBA00009636"/>
    </source>
</evidence>
<evidence type="ECO:0000256" key="2">
    <source>
        <dbReference type="ARBA" id="ARBA00022701"/>
    </source>
</evidence>
<evidence type="ECO:0000313" key="7">
    <source>
        <dbReference type="Proteomes" id="UP001412067"/>
    </source>
</evidence>
<accession>A0ABR2M4D6</accession>
<dbReference type="InterPro" id="IPR037103">
    <property type="entry name" value="Tubulin/FtsZ-like_C"/>
</dbReference>
<dbReference type="Gene3D" id="3.30.1330.20">
    <property type="entry name" value="Tubulin/FtsZ, C-terminal domain"/>
    <property type="match status" value="1"/>
</dbReference>
<sequence length="91" mass="10220">MLFSYALVISFVEITNNAFEPSLMMAKCDPHNGMYMACSLMYRGDVVHKHVNAAVATIKTKHTIQVRDQLLHANGDAVRRPRERAEGSVPF</sequence>
<dbReference type="Pfam" id="PF03953">
    <property type="entry name" value="Tubulin_C"/>
    <property type="match status" value="1"/>
</dbReference>
<dbReference type="InterPro" id="IPR000217">
    <property type="entry name" value="Tubulin"/>
</dbReference>
<dbReference type="PANTHER" id="PTHR11588">
    <property type="entry name" value="TUBULIN"/>
    <property type="match status" value="1"/>
</dbReference>
<proteinExistence type="inferred from homology"/>
<reference evidence="6 7" key="1">
    <citation type="journal article" date="2022" name="Nat. Plants">
        <title>Genomes of leafy and leafless Platanthera orchids illuminate the evolution of mycoheterotrophy.</title>
        <authorList>
            <person name="Li M.H."/>
            <person name="Liu K.W."/>
            <person name="Li Z."/>
            <person name="Lu H.C."/>
            <person name="Ye Q.L."/>
            <person name="Zhang D."/>
            <person name="Wang J.Y."/>
            <person name="Li Y.F."/>
            <person name="Zhong Z.M."/>
            <person name="Liu X."/>
            <person name="Yu X."/>
            <person name="Liu D.K."/>
            <person name="Tu X.D."/>
            <person name="Liu B."/>
            <person name="Hao Y."/>
            <person name="Liao X.Y."/>
            <person name="Jiang Y.T."/>
            <person name="Sun W.H."/>
            <person name="Chen J."/>
            <person name="Chen Y.Q."/>
            <person name="Ai Y."/>
            <person name="Zhai J.W."/>
            <person name="Wu S.S."/>
            <person name="Zhou Z."/>
            <person name="Hsiao Y.Y."/>
            <person name="Wu W.L."/>
            <person name="Chen Y.Y."/>
            <person name="Lin Y.F."/>
            <person name="Hsu J.L."/>
            <person name="Li C.Y."/>
            <person name="Wang Z.W."/>
            <person name="Zhao X."/>
            <person name="Zhong W.Y."/>
            <person name="Ma X.K."/>
            <person name="Ma L."/>
            <person name="Huang J."/>
            <person name="Chen G.Z."/>
            <person name="Huang M.Z."/>
            <person name="Huang L."/>
            <person name="Peng D.H."/>
            <person name="Luo Y.B."/>
            <person name="Zou S.Q."/>
            <person name="Chen S.P."/>
            <person name="Lan S."/>
            <person name="Tsai W.C."/>
            <person name="Van de Peer Y."/>
            <person name="Liu Z.J."/>
        </authorList>
    </citation>
    <scope>NUCLEOTIDE SEQUENCE [LARGE SCALE GENOMIC DNA]</scope>
    <source>
        <strain evidence="6">Lor288</strain>
    </source>
</reference>
<keyword evidence="7" id="KW-1185">Reference proteome</keyword>
<dbReference type="InterPro" id="IPR008280">
    <property type="entry name" value="Tub_FtsZ_C"/>
</dbReference>
<organism evidence="6 7">
    <name type="scientific">Platanthera guangdongensis</name>
    <dbReference type="NCBI Taxonomy" id="2320717"/>
    <lineage>
        <taxon>Eukaryota</taxon>
        <taxon>Viridiplantae</taxon>
        <taxon>Streptophyta</taxon>
        <taxon>Embryophyta</taxon>
        <taxon>Tracheophyta</taxon>
        <taxon>Spermatophyta</taxon>
        <taxon>Magnoliopsida</taxon>
        <taxon>Liliopsida</taxon>
        <taxon>Asparagales</taxon>
        <taxon>Orchidaceae</taxon>
        <taxon>Orchidoideae</taxon>
        <taxon>Orchideae</taxon>
        <taxon>Orchidinae</taxon>
        <taxon>Platanthera</taxon>
    </lineage>
</organism>
<comment type="similarity">
    <text evidence="1">Belongs to the tubulin family.</text>
</comment>
<evidence type="ECO:0000256" key="3">
    <source>
        <dbReference type="ARBA" id="ARBA00022741"/>
    </source>
</evidence>
<evidence type="ECO:0000313" key="6">
    <source>
        <dbReference type="EMBL" id="KAK8958903.1"/>
    </source>
</evidence>
<feature type="domain" description="Tubulin/FtsZ 2-layer sandwich" evidence="5">
    <location>
        <begin position="10"/>
        <end position="65"/>
    </location>
</feature>
<protein>
    <recommendedName>
        <fullName evidence="5">Tubulin/FtsZ 2-layer sandwich domain-containing protein</fullName>
    </recommendedName>
</protein>
<keyword evidence="2" id="KW-0493">Microtubule</keyword>
<keyword evidence="4" id="KW-0342">GTP-binding</keyword>
<dbReference type="InterPro" id="IPR018316">
    <property type="entry name" value="Tubulin/FtsZ_2-layer-sand-dom"/>
</dbReference>
<gene>
    <name evidence="6" type="ORF">KSP40_PGU020045</name>
</gene>
<dbReference type="SUPFAM" id="SSF55307">
    <property type="entry name" value="Tubulin C-terminal domain-like"/>
    <property type="match status" value="1"/>
</dbReference>
<name>A0ABR2M4D6_9ASPA</name>
<keyword evidence="3" id="KW-0547">Nucleotide-binding</keyword>
<evidence type="ECO:0000259" key="5">
    <source>
        <dbReference type="Pfam" id="PF03953"/>
    </source>
</evidence>
<dbReference type="EMBL" id="JBBWWR010000012">
    <property type="protein sequence ID" value="KAK8958903.1"/>
    <property type="molecule type" value="Genomic_DNA"/>
</dbReference>
<dbReference type="Proteomes" id="UP001412067">
    <property type="component" value="Unassembled WGS sequence"/>
</dbReference>